<comment type="function">
    <text evidence="9">Acts as a magnesium transporter.</text>
</comment>
<keyword evidence="6 9" id="KW-1133">Transmembrane helix</keyword>
<dbReference type="InterPro" id="IPR006668">
    <property type="entry name" value="Mg_transptr_MgtE_intracell_dom"/>
</dbReference>
<feature type="transmembrane region" description="Helical" evidence="9">
    <location>
        <begin position="329"/>
        <end position="356"/>
    </location>
</feature>
<dbReference type="Pfam" id="PF01769">
    <property type="entry name" value="MgtE"/>
    <property type="match status" value="1"/>
</dbReference>
<evidence type="ECO:0000256" key="1">
    <source>
        <dbReference type="ARBA" id="ARBA00004141"/>
    </source>
</evidence>
<dbReference type="Proteomes" id="UP000564629">
    <property type="component" value="Unassembled WGS sequence"/>
</dbReference>
<comment type="similarity">
    <text evidence="2 9">Belongs to the SLC41A transporter family.</text>
</comment>
<evidence type="ECO:0000256" key="4">
    <source>
        <dbReference type="ARBA" id="ARBA00022692"/>
    </source>
</evidence>
<dbReference type="InterPro" id="IPR038076">
    <property type="entry name" value="MgtE_N_sf"/>
</dbReference>
<keyword evidence="3 9" id="KW-0813">Transport</keyword>
<evidence type="ECO:0000313" key="14">
    <source>
        <dbReference type="Proteomes" id="UP000564629"/>
    </source>
</evidence>
<dbReference type="InterPro" id="IPR036739">
    <property type="entry name" value="SLC41_membr_dom_sf"/>
</dbReference>
<dbReference type="Gene3D" id="1.10.357.20">
    <property type="entry name" value="SLC41 divalent cation transporters, integral membrane domain"/>
    <property type="match status" value="1"/>
</dbReference>
<dbReference type="EMBL" id="JACHDN010000001">
    <property type="protein sequence ID" value="MBB5473622.1"/>
    <property type="molecule type" value="Genomic_DNA"/>
</dbReference>
<dbReference type="AlphaFoldDB" id="A0A511FHG2"/>
<keyword evidence="8" id="KW-0129">CBS domain</keyword>
<proteinExistence type="inferred from homology"/>
<comment type="caution">
    <text evidence="11">The sequence shown here is derived from an EMBL/GenBank/DDBJ whole genome shotgun (WGS) entry which is preliminary data.</text>
</comment>
<keyword evidence="9" id="KW-0479">Metal-binding</keyword>
<dbReference type="OrthoDB" id="9790355at2"/>
<evidence type="ECO:0000313" key="11">
    <source>
        <dbReference type="EMBL" id="GEL48699.1"/>
    </source>
</evidence>
<evidence type="ECO:0000313" key="13">
    <source>
        <dbReference type="Proteomes" id="UP000321723"/>
    </source>
</evidence>
<keyword evidence="4 9" id="KW-0812">Transmembrane</keyword>
<dbReference type="RefSeq" id="WP_146840689.1">
    <property type="nucleotide sequence ID" value="NZ_BJVQ01000100.1"/>
</dbReference>
<dbReference type="SMART" id="SM00924">
    <property type="entry name" value="MgtE_N"/>
    <property type="match status" value="1"/>
</dbReference>
<evidence type="ECO:0000256" key="3">
    <source>
        <dbReference type="ARBA" id="ARBA00022448"/>
    </source>
</evidence>
<feature type="transmembrane region" description="Helical" evidence="9">
    <location>
        <begin position="438"/>
        <end position="458"/>
    </location>
</feature>
<dbReference type="EMBL" id="BJVQ01000100">
    <property type="protein sequence ID" value="GEL48699.1"/>
    <property type="molecule type" value="Genomic_DNA"/>
</dbReference>
<dbReference type="PANTHER" id="PTHR41394">
    <property type="entry name" value="MAGNESIUM TRANSPORTER MGTE"/>
    <property type="match status" value="1"/>
</dbReference>
<dbReference type="Gene3D" id="1.25.60.10">
    <property type="entry name" value="MgtE N-terminal domain-like"/>
    <property type="match status" value="1"/>
</dbReference>
<keyword evidence="7 9" id="KW-0472">Membrane</keyword>
<dbReference type="Pfam" id="PF00571">
    <property type="entry name" value="CBS"/>
    <property type="match status" value="2"/>
</dbReference>
<evidence type="ECO:0000256" key="9">
    <source>
        <dbReference type="RuleBase" id="RU362011"/>
    </source>
</evidence>
<dbReference type="Pfam" id="PF03448">
    <property type="entry name" value="MgtE_N"/>
    <property type="match status" value="1"/>
</dbReference>
<comment type="subcellular location">
    <subcellularLocation>
        <location evidence="9">Cell membrane</location>
        <topology evidence="9">Multi-pass membrane protein</topology>
    </subcellularLocation>
    <subcellularLocation>
        <location evidence="1">Membrane</location>
        <topology evidence="1">Multi-pass membrane protein</topology>
    </subcellularLocation>
</comment>
<dbReference type="SUPFAM" id="SSF54631">
    <property type="entry name" value="CBS-domain pair"/>
    <property type="match status" value="1"/>
</dbReference>
<organism evidence="11 13">
    <name type="scientific">Cellulomonas hominis</name>
    <dbReference type="NCBI Taxonomy" id="156981"/>
    <lineage>
        <taxon>Bacteria</taxon>
        <taxon>Bacillati</taxon>
        <taxon>Actinomycetota</taxon>
        <taxon>Actinomycetes</taxon>
        <taxon>Micrococcales</taxon>
        <taxon>Cellulomonadaceae</taxon>
        <taxon>Cellulomonas</taxon>
    </lineage>
</organism>
<comment type="subunit">
    <text evidence="9">Homodimer.</text>
</comment>
<protein>
    <recommendedName>
        <fullName evidence="9">Magnesium transporter MgtE</fullName>
    </recommendedName>
</protein>
<dbReference type="SMART" id="SM00116">
    <property type="entry name" value="CBS"/>
    <property type="match status" value="2"/>
</dbReference>
<keyword evidence="9" id="KW-1003">Cell membrane</keyword>
<dbReference type="CDD" id="cd04606">
    <property type="entry name" value="CBS_pair_Mg_transporter"/>
    <property type="match status" value="1"/>
</dbReference>
<feature type="transmembrane region" description="Helical" evidence="9">
    <location>
        <begin position="377"/>
        <end position="398"/>
    </location>
</feature>
<evidence type="ECO:0000256" key="5">
    <source>
        <dbReference type="ARBA" id="ARBA00022842"/>
    </source>
</evidence>
<dbReference type="InterPro" id="IPR000644">
    <property type="entry name" value="CBS_dom"/>
</dbReference>
<evidence type="ECO:0000313" key="12">
    <source>
        <dbReference type="EMBL" id="MBB5473622.1"/>
    </source>
</evidence>
<accession>A0A511FHG2</accession>
<evidence type="ECO:0000259" key="10">
    <source>
        <dbReference type="PROSITE" id="PS51371"/>
    </source>
</evidence>
<dbReference type="SUPFAM" id="SSF161093">
    <property type="entry name" value="MgtE membrane domain-like"/>
    <property type="match status" value="1"/>
</dbReference>
<dbReference type="Proteomes" id="UP000321723">
    <property type="component" value="Unassembled WGS sequence"/>
</dbReference>
<keyword evidence="13" id="KW-1185">Reference proteome</keyword>
<dbReference type="InterPro" id="IPR006669">
    <property type="entry name" value="MgtE_transporter"/>
</dbReference>
<name>A0A511FHG2_9CELL</name>
<dbReference type="PANTHER" id="PTHR41394:SF8">
    <property type="entry name" value="MAGNESIUM TRANSPORTER MGTE"/>
    <property type="match status" value="1"/>
</dbReference>
<feature type="transmembrane region" description="Helical" evidence="9">
    <location>
        <begin position="303"/>
        <end position="323"/>
    </location>
</feature>
<evidence type="ECO:0000256" key="7">
    <source>
        <dbReference type="ARBA" id="ARBA00023136"/>
    </source>
</evidence>
<dbReference type="GO" id="GO:0046872">
    <property type="term" value="F:metal ion binding"/>
    <property type="evidence" value="ECO:0007669"/>
    <property type="project" value="UniProtKB-KW"/>
</dbReference>
<evidence type="ECO:0000256" key="6">
    <source>
        <dbReference type="ARBA" id="ARBA00022989"/>
    </source>
</evidence>
<feature type="domain" description="CBS" evidence="10">
    <location>
        <begin position="151"/>
        <end position="218"/>
    </location>
</feature>
<dbReference type="NCBIfam" id="TIGR00400">
    <property type="entry name" value="mgtE"/>
    <property type="match status" value="1"/>
</dbReference>
<dbReference type="GO" id="GO:0005886">
    <property type="term" value="C:plasma membrane"/>
    <property type="evidence" value="ECO:0007669"/>
    <property type="project" value="UniProtKB-SubCell"/>
</dbReference>
<dbReference type="SUPFAM" id="SSF158791">
    <property type="entry name" value="MgtE N-terminal domain-like"/>
    <property type="match status" value="1"/>
</dbReference>
<evidence type="ECO:0000256" key="8">
    <source>
        <dbReference type="PROSITE-ProRule" id="PRU00703"/>
    </source>
</evidence>
<dbReference type="PROSITE" id="PS51371">
    <property type="entry name" value="CBS"/>
    <property type="match status" value="2"/>
</dbReference>
<dbReference type="InterPro" id="IPR046342">
    <property type="entry name" value="CBS_dom_sf"/>
</dbReference>
<reference evidence="12 14" key="2">
    <citation type="submission" date="2020-08" db="EMBL/GenBank/DDBJ databases">
        <title>Sequencing the genomes of 1000 actinobacteria strains.</title>
        <authorList>
            <person name="Klenk H.-P."/>
        </authorList>
    </citation>
    <scope>NUCLEOTIDE SEQUENCE [LARGE SCALE GENOMIC DNA]</scope>
    <source>
        <strain evidence="12 14">DSM 9581</strain>
    </source>
</reference>
<dbReference type="Gene3D" id="3.10.580.10">
    <property type="entry name" value="CBS-domain"/>
    <property type="match status" value="1"/>
</dbReference>
<dbReference type="GO" id="GO:0015095">
    <property type="term" value="F:magnesium ion transmembrane transporter activity"/>
    <property type="evidence" value="ECO:0007669"/>
    <property type="project" value="UniProtKB-UniRule"/>
</dbReference>
<sequence length="470" mass="49683">MTRHTTTVLPPRRAGDGLPAHLDLHDVVAVGTRAAVAAWLQHTPDARTRADELAELSDRQVRSLVGLLDPATAADLLGSLDPHAAAEVVQVVEPAVAAGLVDSLDADEAAELLRSLPDADRAAVLAAMRVTRSAVVRGLLAWPEDSAAARMNPDVVSVRPGMSVREAVAAVREQTESAAESGEVYVTTTPTDDAGPVLLGVVSFRDLVLAGSDRQVASLMREDVVTVEPTADQEAAARLLHRHRLTALPVVADGQLLGVLTPDDVADIVEEEATEDAVRQGGAQPLDVPYLRASPWLLWRKRIVWMLVLFIAEMYTGTVLRAFEEELDTVIALAFFVPLLIGTGGNAGTQITTTLIRAMAVGQVRLRDVGKVLRKELTTGALIAVTIATVGWLRAWTLGVGPEVALTVAVAAAAIVLWSSLVASVLPLVLRRIGIDPAVVSGPMITTLVDGTGLIIYFEVARLLISSLGA</sequence>
<feature type="transmembrane region" description="Helical" evidence="9">
    <location>
        <begin position="404"/>
        <end position="426"/>
    </location>
</feature>
<dbReference type="InterPro" id="IPR006667">
    <property type="entry name" value="SLC41_membr_dom"/>
</dbReference>
<evidence type="ECO:0000256" key="2">
    <source>
        <dbReference type="ARBA" id="ARBA00009749"/>
    </source>
</evidence>
<feature type="domain" description="CBS" evidence="10">
    <location>
        <begin position="220"/>
        <end position="275"/>
    </location>
</feature>
<keyword evidence="5 9" id="KW-0460">Magnesium</keyword>
<gene>
    <name evidence="11" type="primary">mgtE</name>
    <name evidence="11" type="ORF">CHO01_38150</name>
    <name evidence="12" type="ORF">HNR08_002358</name>
</gene>
<reference evidence="11 13" key="1">
    <citation type="submission" date="2019-07" db="EMBL/GenBank/DDBJ databases">
        <title>Whole genome shotgun sequence of Cellulomonas hominis NBRC 16055.</title>
        <authorList>
            <person name="Hosoyama A."/>
            <person name="Uohara A."/>
            <person name="Ohji S."/>
            <person name="Ichikawa N."/>
        </authorList>
    </citation>
    <scope>NUCLEOTIDE SEQUENCE [LARGE SCALE GENOMIC DNA]</scope>
    <source>
        <strain evidence="11 13">NBRC 16055</strain>
    </source>
</reference>